<protein>
    <submittedName>
        <fullName evidence="3">BTB domain-containing protein</fullName>
    </submittedName>
</protein>
<dbReference type="Gene3D" id="3.30.710.10">
    <property type="entry name" value="Potassium Channel Kv1.1, Chain A"/>
    <property type="match status" value="1"/>
</dbReference>
<dbReference type="PROSITE" id="PS50097">
    <property type="entry name" value="BTB"/>
    <property type="match status" value="1"/>
</dbReference>
<dbReference type="PANTHER" id="PTHR45632">
    <property type="entry name" value="LD33804P"/>
    <property type="match status" value="1"/>
</dbReference>
<evidence type="ECO:0000259" key="1">
    <source>
        <dbReference type="PROSITE" id="PS50097"/>
    </source>
</evidence>
<dbReference type="Proteomes" id="UP000887578">
    <property type="component" value="Unplaced"/>
</dbReference>
<evidence type="ECO:0000313" key="2">
    <source>
        <dbReference type="Proteomes" id="UP000887578"/>
    </source>
</evidence>
<dbReference type="SUPFAM" id="SSF54695">
    <property type="entry name" value="POZ domain"/>
    <property type="match status" value="1"/>
</dbReference>
<name>A0A914QBW3_9BILA</name>
<dbReference type="AlphaFoldDB" id="A0A914QBW3"/>
<evidence type="ECO:0000313" key="3">
    <source>
        <dbReference type="WBParaSite" id="PDA_v2.g28728.t1"/>
    </source>
</evidence>
<dbReference type="InterPro" id="IPR011333">
    <property type="entry name" value="SKP1/BTB/POZ_sf"/>
</dbReference>
<feature type="domain" description="BTB" evidence="1">
    <location>
        <begin position="26"/>
        <end position="92"/>
    </location>
</feature>
<dbReference type="CDD" id="cd14733">
    <property type="entry name" value="BACK"/>
    <property type="match status" value="1"/>
</dbReference>
<keyword evidence="2" id="KW-1185">Reference proteome</keyword>
<organism evidence="2 3">
    <name type="scientific">Panagrolaimus davidi</name>
    <dbReference type="NCBI Taxonomy" id="227884"/>
    <lineage>
        <taxon>Eukaryota</taxon>
        <taxon>Metazoa</taxon>
        <taxon>Ecdysozoa</taxon>
        <taxon>Nematoda</taxon>
        <taxon>Chromadorea</taxon>
        <taxon>Rhabditida</taxon>
        <taxon>Tylenchina</taxon>
        <taxon>Panagrolaimomorpha</taxon>
        <taxon>Panagrolaimoidea</taxon>
        <taxon>Panagrolaimidae</taxon>
        <taxon>Panagrolaimus</taxon>
    </lineage>
</organism>
<dbReference type="Pfam" id="PF00651">
    <property type="entry name" value="BTB"/>
    <property type="match status" value="1"/>
</dbReference>
<dbReference type="Gene3D" id="1.25.40.420">
    <property type="match status" value="1"/>
</dbReference>
<dbReference type="InterPro" id="IPR000210">
    <property type="entry name" value="BTB/POZ_dom"/>
</dbReference>
<dbReference type="SMART" id="SM00225">
    <property type="entry name" value="BTB"/>
    <property type="match status" value="1"/>
</dbReference>
<proteinExistence type="predicted"/>
<accession>A0A914QBW3</accession>
<reference evidence="3" key="1">
    <citation type="submission" date="2022-11" db="UniProtKB">
        <authorList>
            <consortium name="WormBaseParasite"/>
        </authorList>
    </citation>
    <scope>IDENTIFICATION</scope>
</reference>
<sequence length="379" mass="44724">MKSTNCTNKIHPQLEAAFKSQDPELFDIIFDFDGKKLYADKLSLSNISSTFESMLSDRWISKNDSIKIKTYKYDDFKELITFIYSGKCIITNENIYTILDISEFYQIEDLKKICDKYLSEIELNLSNVFQLIETSNKYSLFQMKEPIETFIFQNFTNLAKFDGFLNSDKSIIKEIVTMESNFSKHHEDRFQCIYEWSENQAIEKQRLSNDENFNMNDAIKTEMHELLPNIQFNKMKLYFLREFVVPRGFIFTSDELADILKNPNSDARVEITNSIGQTIFGDLCRKQKHEIEIIKSLNGRASNNKFIYSCIYWETNCEKPSTPCHLKKRNGVQWYLTYFDDGDIGVKHCGDIDHRYYLIAEMFSEKDFEVTRKCKIKIE</sequence>
<dbReference type="WBParaSite" id="PDA_v2.g28728.t1">
    <property type="protein sequence ID" value="PDA_v2.g28728.t1"/>
    <property type="gene ID" value="PDA_v2.g28728"/>
</dbReference>